<keyword evidence="2 6" id="KW-0645">Protease</keyword>
<keyword evidence="4 6" id="KW-0720">Serine protease</keyword>
<evidence type="ECO:0000313" key="9">
    <source>
        <dbReference type="Proteomes" id="UP000030742"/>
    </source>
</evidence>
<dbReference type="InterPro" id="IPR050430">
    <property type="entry name" value="Peptidase_S1"/>
</dbReference>
<dbReference type="Pfam" id="PF00089">
    <property type="entry name" value="Trypsin"/>
    <property type="match status" value="1"/>
</dbReference>
<dbReference type="InterPro" id="IPR009003">
    <property type="entry name" value="Peptidase_S1_PA"/>
</dbReference>
<dbReference type="InterPro" id="IPR001314">
    <property type="entry name" value="Peptidase_S1A"/>
</dbReference>
<dbReference type="SMART" id="SM00020">
    <property type="entry name" value="Tryp_SPc"/>
    <property type="match status" value="1"/>
</dbReference>
<dbReference type="CDD" id="cd00190">
    <property type="entry name" value="Tryp_SPc"/>
    <property type="match status" value="1"/>
</dbReference>
<evidence type="ECO:0000256" key="2">
    <source>
        <dbReference type="ARBA" id="ARBA00022670"/>
    </source>
</evidence>
<dbReference type="EMBL" id="KB632017">
    <property type="protein sequence ID" value="ERL88054.1"/>
    <property type="molecule type" value="Genomic_DNA"/>
</dbReference>
<protein>
    <recommendedName>
        <fullName evidence="7">Peptidase S1 domain-containing protein</fullName>
    </recommendedName>
</protein>
<dbReference type="FunFam" id="2.40.10.10:FF:000034">
    <property type="entry name" value="Eupolytin"/>
    <property type="match status" value="1"/>
</dbReference>
<keyword evidence="5" id="KW-1015">Disulfide bond</keyword>
<evidence type="ECO:0000256" key="6">
    <source>
        <dbReference type="RuleBase" id="RU363034"/>
    </source>
</evidence>
<dbReference type="OrthoDB" id="6352591at2759"/>
<sequence>MAPSESRIIGGLEVDRHSVPYQAALFIEFSRGRSFCGGSLISHSHVLTAAHCMHKAKLVEVVLGAHDIRKNETSQFHVTCEDITVHPEWNYQKLENDIALIKLPQPVTLNKYISPVSLATSGSFVDSNALLTGWGKTSDLSTVSNVLNQVNLPILENERCKSFYEDIINNSHICTSGVELKGGCNGDSGGPLVVDGHQVGIVSFGSNRCTKGYPTVFTRVTEFADWISKNCNVTRV</sequence>
<dbReference type="STRING" id="77166.U4U2F6"/>
<dbReference type="SUPFAM" id="SSF50494">
    <property type="entry name" value="Trypsin-like serine proteases"/>
    <property type="match status" value="1"/>
</dbReference>
<dbReference type="PANTHER" id="PTHR24276:SF91">
    <property type="entry name" value="AT26814P-RELATED"/>
    <property type="match status" value="1"/>
</dbReference>
<dbReference type="Gene3D" id="2.40.10.10">
    <property type="entry name" value="Trypsin-like serine proteases"/>
    <property type="match status" value="2"/>
</dbReference>
<dbReference type="InterPro" id="IPR033116">
    <property type="entry name" value="TRYPSIN_SER"/>
</dbReference>
<dbReference type="PROSITE" id="PS00135">
    <property type="entry name" value="TRYPSIN_SER"/>
    <property type="match status" value="1"/>
</dbReference>
<dbReference type="Proteomes" id="UP000030742">
    <property type="component" value="Unassembled WGS sequence"/>
</dbReference>
<dbReference type="GO" id="GO:0006508">
    <property type="term" value="P:proteolysis"/>
    <property type="evidence" value="ECO:0007669"/>
    <property type="project" value="UniProtKB-KW"/>
</dbReference>
<evidence type="ECO:0000256" key="3">
    <source>
        <dbReference type="ARBA" id="ARBA00022801"/>
    </source>
</evidence>
<dbReference type="PROSITE" id="PS50240">
    <property type="entry name" value="TRYPSIN_DOM"/>
    <property type="match status" value="1"/>
</dbReference>
<reference evidence="8 9" key="1">
    <citation type="journal article" date="2013" name="Genome Biol.">
        <title>Draft genome of the mountain pine beetle, Dendroctonus ponderosae Hopkins, a major forest pest.</title>
        <authorList>
            <person name="Keeling C.I."/>
            <person name="Yuen M.M."/>
            <person name="Liao N.Y."/>
            <person name="Docking T.R."/>
            <person name="Chan S.K."/>
            <person name="Taylor G.A."/>
            <person name="Palmquist D.L."/>
            <person name="Jackman S.D."/>
            <person name="Nguyen A."/>
            <person name="Li M."/>
            <person name="Henderson H."/>
            <person name="Janes J.K."/>
            <person name="Zhao Y."/>
            <person name="Pandoh P."/>
            <person name="Moore R."/>
            <person name="Sperling F.A."/>
            <person name="Huber D.P."/>
            <person name="Birol I."/>
            <person name="Jones S.J."/>
            <person name="Bohlmann J."/>
        </authorList>
    </citation>
    <scope>NUCLEOTIDE SEQUENCE</scope>
</reference>
<dbReference type="InterPro" id="IPR018114">
    <property type="entry name" value="TRYPSIN_HIS"/>
</dbReference>
<dbReference type="PANTHER" id="PTHR24276">
    <property type="entry name" value="POLYSERASE-RELATED"/>
    <property type="match status" value="1"/>
</dbReference>
<evidence type="ECO:0000256" key="4">
    <source>
        <dbReference type="ARBA" id="ARBA00022825"/>
    </source>
</evidence>
<organism evidence="8 9">
    <name type="scientific">Dendroctonus ponderosae</name>
    <name type="common">Mountain pine beetle</name>
    <dbReference type="NCBI Taxonomy" id="77166"/>
    <lineage>
        <taxon>Eukaryota</taxon>
        <taxon>Metazoa</taxon>
        <taxon>Ecdysozoa</taxon>
        <taxon>Arthropoda</taxon>
        <taxon>Hexapoda</taxon>
        <taxon>Insecta</taxon>
        <taxon>Pterygota</taxon>
        <taxon>Neoptera</taxon>
        <taxon>Endopterygota</taxon>
        <taxon>Coleoptera</taxon>
        <taxon>Polyphaga</taxon>
        <taxon>Cucujiformia</taxon>
        <taxon>Curculionidae</taxon>
        <taxon>Scolytinae</taxon>
        <taxon>Dendroctonus</taxon>
    </lineage>
</organism>
<evidence type="ECO:0000256" key="5">
    <source>
        <dbReference type="ARBA" id="ARBA00023157"/>
    </source>
</evidence>
<evidence type="ECO:0000313" key="8">
    <source>
        <dbReference type="EMBL" id="ERL88054.1"/>
    </source>
</evidence>
<evidence type="ECO:0000259" key="7">
    <source>
        <dbReference type="PROSITE" id="PS50240"/>
    </source>
</evidence>
<evidence type="ECO:0000256" key="1">
    <source>
        <dbReference type="ARBA" id="ARBA00007664"/>
    </source>
</evidence>
<accession>U4U2F6</accession>
<name>U4U2F6_DENPD</name>
<dbReference type="InterPro" id="IPR001254">
    <property type="entry name" value="Trypsin_dom"/>
</dbReference>
<gene>
    <name evidence="8" type="ORF">D910_05443</name>
</gene>
<proteinExistence type="inferred from homology"/>
<feature type="domain" description="Peptidase S1" evidence="7">
    <location>
        <begin position="8"/>
        <end position="232"/>
    </location>
</feature>
<dbReference type="InterPro" id="IPR043504">
    <property type="entry name" value="Peptidase_S1_PA_chymotrypsin"/>
</dbReference>
<dbReference type="PRINTS" id="PR00722">
    <property type="entry name" value="CHYMOTRYPSIN"/>
</dbReference>
<dbReference type="PROSITE" id="PS00134">
    <property type="entry name" value="TRYPSIN_HIS"/>
    <property type="match status" value="1"/>
</dbReference>
<dbReference type="GO" id="GO:0004252">
    <property type="term" value="F:serine-type endopeptidase activity"/>
    <property type="evidence" value="ECO:0007669"/>
    <property type="project" value="InterPro"/>
</dbReference>
<keyword evidence="3 6" id="KW-0378">Hydrolase</keyword>
<comment type="similarity">
    <text evidence="1">Belongs to the peptidase S1 family.</text>
</comment>
<dbReference type="AlphaFoldDB" id="U4U2F6"/>